<evidence type="ECO:0000313" key="2">
    <source>
        <dbReference type="Proteomes" id="UP000789920"/>
    </source>
</evidence>
<feature type="non-terminal residue" evidence="1">
    <location>
        <position position="1"/>
    </location>
</feature>
<feature type="non-terminal residue" evidence="1">
    <location>
        <position position="155"/>
    </location>
</feature>
<accession>A0ACA9S7P3</accession>
<comment type="caution">
    <text evidence="1">The sequence shown here is derived from an EMBL/GenBank/DDBJ whole genome shotgun (WGS) entry which is preliminary data.</text>
</comment>
<proteinExistence type="predicted"/>
<organism evidence="1 2">
    <name type="scientific">Racocetra persica</name>
    <dbReference type="NCBI Taxonomy" id="160502"/>
    <lineage>
        <taxon>Eukaryota</taxon>
        <taxon>Fungi</taxon>
        <taxon>Fungi incertae sedis</taxon>
        <taxon>Mucoromycota</taxon>
        <taxon>Glomeromycotina</taxon>
        <taxon>Glomeromycetes</taxon>
        <taxon>Diversisporales</taxon>
        <taxon>Gigasporaceae</taxon>
        <taxon>Racocetra</taxon>
    </lineage>
</organism>
<protein>
    <submittedName>
        <fullName evidence="1">35297_t:CDS:1</fullName>
    </submittedName>
</protein>
<dbReference type="Proteomes" id="UP000789920">
    <property type="component" value="Unassembled WGS sequence"/>
</dbReference>
<keyword evidence="2" id="KW-1185">Reference proteome</keyword>
<sequence>KEREKEMVSVEDDSDLQEILPVGFSSEIGLGNNSSEVSFQGLESSLGRLPVETLKVFCSGEGLSETGTKKDLIERLAGRLVGKVKGKGRMEGGGQDKSALDERSGVSLEGVAFEKGLGKRMEAGEGGFRAWKWATPDLQYLAVERSLEKSASIKR</sequence>
<evidence type="ECO:0000313" key="1">
    <source>
        <dbReference type="EMBL" id="CAG8830468.1"/>
    </source>
</evidence>
<name>A0ACA9S7P3_9GLOM</name>
<dbReference type="EMBL" id="CAJVQC010099212">
    <property type="protein sequence ID" value="CAG8830468.1"/>
    <property type="molecule type" value="Genomic_DNA"/>
</dbReference>
<gene>
    <name evidence="1" type="ORF">RPERSI_LOCUS27818</name>
</gene>
<reference evidence="1" key="1">
    <citation type="submission" date="2021-06" db="EMBL/GenBank/DDBJ databases">
        <authorList>
            <person name="Kallberg Y."/>
            <person name="Tangrot J."/>
            <person name="Rosling A."/>
        </authorList>
    </citation>
    <scope>NUCLEOTIDE SEQUENCE</scope>
    <source>
        <strain evidence="1">MA461A</strain>
    </source>
</reference>